<proteinExistence type="predicted"/>
<evidence type="ECO:0000259" key="2">
    <source>
        <dbReference type="Pfam" id="PF13439"/>
    </source>
</evidence>
<sequence>MRVALVHDYLNQYGGAERVLEAFCEIWPDAPIFTLIYDRAKTGYAFDNRRIKTSFLQKIPFVKSHHRPFLMLMPLGVESFDFSKYDLVISDSASFAKGIITRPSTLHICYCHTPTRYAWDDSHKYIREFGYPGFIKKLIPLFMNYLRVWDQAAAERPDKFIANSYFVASRIQKYYQKKSVVIYPPVNAKLFYISEKIDNFFLLVARFLPYKRLDIAIKAFNLLGAPLEIVGDGPDSGKLRRIAGPNIEFLGLVSDLKLRELYAKCQALIFPQEEDFGITAVEAMASGRPVIAYQAGGALEIVKEGVSGLFFKTQTANSLVSVLKQFNSKDFNPQIIREQAMPFDKEIFKEKIKDFVQNCWEEHTKNHKLKTIN</sequence>
<dbReference type="InterPro" id="IPR001296">
    <property type="entry name" value="Glyco_trans_1"/>
</dbReference>
<keyword evidence="3" id="KW-0808">Transferase</keyword>
<reference evidence="3 4" key="1">
    <citation type="submission" date="2017-09" db="EMBL/GenBank/DDBJ databases">
        <title>Depth-based differentiation of microbial function through sediment-hosted aquifers and enrichment of novel symbionts in the deep terrestrial subsurface.</title>
        <authorList>
            <person name="Probst A.J."/>
            <person name="Ladd B."/>
            <person name="Jarett J.K."/>
            <person name="Geller-Mcgrath D.E."/>
            <person name="Sieber C.M."/>
            <person name="Emerson J.B."/>
            <person name="Anantharaman K."/>
            <person name="Thomas B.C."/>
            <person name="Malmstrom R."/>
            <person name="Stieglmeier M."/>
            <person name="Klingl A."/>
            <person name="Woyke T."/>
            <person name="Ryan C.M."/>
            <person name="Banfield J.F."/>
        </authorList>
    </citation>
    <scope>NUCLEOTIDE SEQUENCE [LARGE SCALE GENOMIC DNA]</scope>
    <source>
        <strain evidence="3">CG11_big_fil_rev_8_21_14_0_20_40_15</strain>
    </source>
</reference>
<organism evidence="3 4">
    <name type="scientific">Candidatus Portnoybacteria bacterium CG11_big_fil_rev_8_21_14_0_20_40_15</name>
    <dbReference type="NCBI Taxonomy" id="1974817"/>
    <lineage>
        <taxon>Bacteria</taxon>
        <taxon>Candidatus Portnoyibacteriota</taxon>
    </lineage>
</organism>
<dbReference type="EMBL" id="PCVO01000025">
    <property type="protein sequence ID" value="PIQ75350.1"/>
    <property type="molecule type" value="Genomic_DNA"/>
</dbReference>
<dbReference type="SUPFAM" id="SSF53756">
    <property type="entry name" value="UDP-Glycosyltransferase/glycogen phosphorylase"/>
    <property type="match status" value="1"/>
</dbReference>
<dbReference type="InterPro" id="IPR050194">
    <property type="entry name" value="Glycosyltransferase_grp1"/>
</dbReference>
<accession>A0A2H0KT78</accession>
<protein>
    <submittedName>
        <fullName evidence="3">Glycosyl transferase</fullName>
    </submittedName>
</protein>
<gene>
    <name evidence="3" type="ORF">COV84_01695</name>
</gene>
<feature type="domain" description="Glycosyl transferase family 1" evidence="1">
    <location>
        <begin position="198"/>
        <end position="330"/>
    </location>
</feature>
<dbReference type="PANTHER" id="PTHR45947:SF3">
    <property type="entry name" value="SULFOQUINOVOSYL TRANSFERASE SQD2"/>
    <property type="match status" value="1"/>
</dbReference>
<dbReference type="PANTHER" id="PTHR45947">
    <property type="entry name" value="SULFOQUINOVOSYL TRANSFERASE SQD2"/>
    <property type="match status" value="1"/>
</dbReference>
<dbReference type="GO" id="GO:0016757">
    <property type="term" value="F:glycosyltransferase activity"/>
    <property type="evidence" value="ECO:0007669"/>
    <property type="project" value="InterPro"/>
</dbReference>
<dbReference type="AlphaFoldDB" id="A0A2H0KT78"/>
<dbReference type="Gene3D" id="3.40.50.2000">
    <property type="entry name" value="Glycogen Phosphorylase B"/>
    <property type="match status" value="2"/>
</dbReference>
<evidence type="ECO:0000259" key="1">
    <source>
        <dbReference type="Pfam" id="PF00534"/>
    </source>
</evidence>
<dbReference type="Pfam" id="PF00534">
    <property type="entry name" value="Glycos_transf_1"/>
    <property type="match status" value="1"/>
</dbReference>
<dbReference type="InterPro" id="IPR028098">
    <property type="entry name" value="Glyco_trans_4-like_N"/>
</dbReference>
<dbReference type="Pfam" id="PF13439">
    <property type="entry name" value="Glyco_transf_4"/>
    <property type="match status" value="1"/>
</dbReference>
<feature type="domain" description="Glycosyltransferase subfamily 4-like N-terminal" evidence="2">
    <location>
        <begin position="13"/>
        <end position="188"/>
    </location>
</feature>
<comment type="caution">
    <text evidence="3">The sequence shown here is derived from an EMBL/GenBank/DDBJ whole genome shotgun (WGS) entry which is preliminary data.</text>
</comment>
<evidence type="ECO:0000313" key="3">
    <source>
        <dbReference type="EMBL" id="PIQ75350.1"/>
    </source>
</evidence>
<name>A0A2H0KT78_9BACT</name>
<evidence type="ECO:0000313" key="4">
    <source>
        <dbReference type="Proteomes" id="UP000229317"/>
    </source>
</evidence>
<dbReference type="Proteomes" id="UP000229317">
    <property type="component" value="Unassembled WGS sequence"/>
</dbReference>